<sequence length="459" mass="53616">MLIKLRQREVTLCAGGLFLAALIFVPFLSVWKRPDKNHGEYQRSFQGYSVWPDYRNNPSRSHHWFKKTCFYTEYQQMEIGILADVLKQWENAQDSQCRELFRKFNFVFSVRETPTNVIIPASFEDKINKWLGNKKDAFKEVTHQVITSVFNELTSEHTIYNPLRAKRPMTKTSHQDRQYVEDITKESAQNCDFCEGSYKRFTALDPFGRVESKHSYSVANAFKYDRWHSLVLLRNHHPLKWTEEEFLDMANTGLSWMKNVNAIQKDYVYPIIFWDLLPHAMASQIHPHIHVNVRPDQYYGAQELWRRAGETYFREFGSNYFKELKELHQVLGLTVDLGTATAFANLNPKHETEIIVLSRTPNKDFFRLIYYVLRTYLDDLDQLCFSMAITLPSLVPDSYMNADRGRMPAFARITSRGSASSVKGDLSSMEMYGVSNVNMEPWTMIQHVQQSVNKRSVGG</sequence>
<keyword evidence="2" id="KW-1185">Reference proteome</keyword>
<dbReference type="GeneID" id="106178366"/>
<dbReference type="AlphaFoldDB" id="A0A1S3K3Y0"/>
<protein>
    <submittedName>
        <fullName evidence="3">Uncharacterized protein LOC106178366</fullName>
    </submittedName>
</protein>
<dbReference type="KEGG" id="lak:106178366"/>
<reference evidence="3" key="1">
    <citation type="submission" date="2025-08" db="UniProtKB">
        <authorList>
            <consortium name="RefSeq"/>
        </authorList>
    </citation>
    <scope>IDENTIFICATION</scope>
    <source>
        <tissue evidence="3">Gonads</tissue>
    </source>
</reference>
<dbReference type="RefSeq" id="XP_013416966.1">
    <property type="nucleotide sequence ID" value="XM_013561512.2"/>
</dbReference>
<keyword evidence="1" id="KW-1133">Transmembrane helix</keyword>
<proteinExistence type="predicted"/>
<keyword evidence="1" id="KW-0812">Transmembrane</keyword>
<dbReference type="PANTHER" id="PTHR34714">
    <property type="entry name" value="EGF-LIKE DOMAIN-CONTAINING PROTEIN"/>
    <property type="match status" value="1"/>
</dbReference>
<evidence type="ECO:0000313" key="3">
    <source>
        <dbReference type="RefSeq" id="XP_013416966.1"/>
    </source>
</evidence>
<dbReference type="InterPro" id="IPR036265">
    <property type="entry name" value="HIT-like_sf"/>
</dbReference>
<name>A0A1S3K3Y0_LINAN</name>
<dbReference type="SUPFAM" id="SSF54197">
    <property type="entry name" value="HIT-like"/>
    <property type="match status" value="1"/>
</dbReference>
<gene>
    <name evidence="3" type="primary">LOC106178366</name>
</gene>
<organism evidence="2 3">
    <name type="scientific">Lingula anatina</name>
    <name type="common">Brachiopod</name>
    <name type="synonym">Lingula unguis</name>
    <dbReference type="NCBI Taxonomy" id="7574"/>
    <lineage>
        <taxon>Eukaryota</taxon>
        <taxon>Metazoa</taxon>
        <taxon>Spiralia</taxon>
        <taxon>Lophotrochozoa</taxon>
        <taxon>Brachiopoda</taxon>
        <taxon>Linguliformea</taxon>
        <taxon>Lingulata</taxon>
        <taxon>Lingulida</taxon>
        <taxon>Linguloidea</taxon>
        <taxon>Lingulidae</taxon>
        <taxon>Lingula</taxon>
    </lineage>
</organism>
<evidence type="ECO:0000256" key="1">
    <source>
        <dbReference type="SAM" id="Phobius"/>
    </source>
</evidence>
<evidence type="ECO:0000313" key="2">
    <source>
        <dbReference type="Proteomes" id="UP000085678"/>
    </source>
</evidence>
<dbReference type="Proteomes" id="UP000085678">
    <property type="component" value="Unplaced"/>
</dbReference>
<feature type="transmembrane region" description="Helical" evidence="1">
    <location>
        <begin position="12"/>
        <end position="31"/>
    </location>
</feature>
<dbReference type="PANTHER" id="PTHR34714:SF3">
    <property type="match status" value="1"/>
</dbReference>
<accession>A0A1S3K3Y0</accession>
<keyword evidence="1" id="KW-0472">Membrane</keyword>
<dbReference type="OrthoDB" id="5945460at2759"/>
<dbReference type="InParanoid" id="A0A1S3K3Y0"/>